<dbReference type="InterPro" id="IPR000719">
    <property type="entry name" value="Prot_kinase_dom"/>
</dbReference>
<name>A0AAW1PZS0_9CHLO</name>
<evidence type="ECO:0000256" key="3">
    <source>
        <dbReference type="ARBA" id="ARBA00022777"/>
    </source>
</evidence>
<evidence type="ECO:0000259" key="7">
    <source>
        <dbReference type="PROSITE" id="PS50011"/>
    </source>
</evidence>
<organism evidence="8 9">
    <name type="scientific">Symbiochloris irregularis</name>
    <dbReference type="NCBI Taxonomy" id="706552"/>
    <lineage>
        <taxon>Eukaryota</taxon>
        <taxon>Viridiplantae</taxon>
        <taxon>Chlorophyta</taxon>
        <taxon>core chlorophytes</taxon>
        <taxon>Trebouxiophyceae</taxon>
        <taxon>Trebouxiales</taxon>
        <taxon>Trebouxiaceae</taxon>
        <taxon>Symbiochloris</taxon>
    </lineage>
</organism>
<evidence type="ECO:0000256" key="1">
    <source>
        <dbReference type="ARBA" id="ARBA00022679"/>
    </source>
</evidence>
<proteinExistence type="inferred from homology"/>
<dbReference type="PANTHER" id="PTHR24348">
    <property type="entry name" value="SERINE/THREONINE-PROTEIN KINASE UNC-51-RELATED"/>
    <property type="match status" value="1"/>
</dbReference>
<reference evidence="8 9" key="1">
    <citation type="journal article" date="2024" name="Nat. Commun.">
        <title>Phylogenomics reveals the evolutionary origins of lichenization in chlorophyte algae.</title>
        <authorList>
            <person name="Puginier C."/>
            <person name="Libourel C."/>
            <person name="Otte J."/>
            <person name="Skaloud P."/>
            <person name="Haon M."/>
            <person name="Grisel S."/>
            <person name="Petersen M."/>
            <person name="Berrin J.G."/>
            <person name="Delaux P.M."/>
            <person name="Dal Grande F."/>
            <person name="Keller J."/>
        </authorList>
    </citation>
    <scope>NUCLEOTIDE SEQUENCE [LARGE SCALE GENOMIC DNA]</scope>
    <source>
        <strain evidence="8 9">SAG 2036</strain>
    </source>
</reference>
<dbReference type="SUPFAM" id="SSF56112">
    <property type="entry name" value="Protein kinase-like (PK-like)"/>
    <property type="match status" value="1"/>
</dbReference>
<dbReference type="PROSITE" id="PS00108">
    <property type="entry name" value="PROTEIN_KINASE_ST"/>
    <property type="match status" value="1"/>
</dbReference>
<dbReference type="AlphaFoldDB" id="A0AAW1PZS0"/>
<comment type="similarity">
    <text evidence="6">Belongs to the protein kinase superfamily.</text>
</comment>
<dbReference type="InterPro" id="IPR011009">
    <property type="entry name" value="Kinase-like_dom_sf"/>
</dbReference>
<dbReference type="Pfam" id="PF00069">
    <property type="entry name" value="Pkinase"/>
    <property type="match status" value="1"/>
</dbReference>
<evidence type="ECO:0000313" key="9">
    <source>
        <dbReference type="Proteomes" id="UP001465755"/>
    </source>
</evidence>
<keyword evidence="3" id="KW-0418">Kinase</keyword>
<keyword evidence="4 5" id="KW-0067">ATP-binding</keyword>
<keyword evidence="6" id="KW-0723">Serine/threonine-protein kinase</keyword>
<sequence length="346" mass="38637">MATVVGAASLGLNAVFAFGNHKKKCKMKKLLRLLDAREQVNVQLKAALDISQAQSKQSLRDDNRSLRLEVIDLQKTVAYQADQLRHTQQADRQQKVQMSDLTRKLDSECAEKRGIEAAFSRLQAHASTQYLNLHLAREQCGGELIRANDRLSRAAADGEPMKIYAGDCEVTGYLGKGRFGAVSKVKVQATNILRGQFAMKGVWGHYETGVDPEYQKALLSNEWKAMDWLRHANIIAAPAKVIAKRPAAAREHSFGFLLELMESDLESAIITANRKVQPWVTINLMEQLAAGVRHAHEHYVLHRDIKCNNLLLDGPLPQSPSDRVPTLKVADWGLSRAYLRITQGVR</sequence>
<dbReference type="Gene3D" id="1.10.510.10">
    <property type="entry name" value="Transferase(Phosphotransferase) domain 1"/>
    <property type="match status" value="1"/>
</dbReference>
<dbReference type="InterPro" id="IPR008271">
    <property type="entry name" value="Ser/Thr_kinase_AS"/>
</dbReference>
<comment type="caution">
    <text evidence="8">The sequence shown here is derived from an EMBL/GenBank/DDBJ whole genome shotgun (WGS) entry which is preliminary data.</text>
</comment>
<keyword evidence="9" id="KW-1185">Reference proteome</keyword>
<evidence type="ECO:0000256" key="6">
    <source>
        <dbReference type="RuleBase" id="RU000304"/>
    </source>
</evidence>
<dbReference type="Proteomes" id="UP001465755">
    <property type="component" value="Unassembled WGS sequence"/>
</dbReference>
<dbReference type="GO" id="GO:0000045">
    <property type="term" value="P:autophagosome assembly"/>
    <property type="evidence" value="ECO:0007669"/>
    <property type="project" value="TreeGrafter"/>
</dbReference>
<gene>
    <name evidence="8" type="ORF">WJX73_008511</name>
</gene>
<evidence type="ECO:0000256" key="2">
    <source>
        <dbReference type="ARBA" id="ARBA00022741"/>
    </source>
</evidence>
<dbReference type="GO" id="GO:0016020">
    <property type="term" value="C:membrane"/>
    <property type="evidence" value="ECO:0007669"/>
    <property type="project" value="TreeGrafter"/>
</dbReference>
<dbReference type="SMART" id="SM00220">
    <property type="entry name" value="S_TKc"/>
    <property type="match status" value="1"/>
</dbReference>
<keyword evidence="1" id="KW-0808">Transferase</keyword>
<accession>A0AAW1PZS0</accession>
<protein>
    <recommendedName>
        <fullName evidence="7">Protein kinase domain-containing protein</fullName>
    </recommendedName>
</protein>
<dbReference type="GO" id="GO:0005776">
    <property type="term" value="C:autophagosome"/>
    <property type="evidence" value="ECO:0007669"/>
    <property type="project" value="TreeGrafter"/>
</dbReference>
<keyword evidence="2 5" id="KW-0547">Nucleotide-binding</keyword>
<evidence type="ECO:0000256" key="5">
    <source>
        <dbReference type="PROSITE-ProRule" id="PRU10141"/>
    </source>
</evidence>
<dbReference type="GO" id="GO:0005524">
    <property type="term" value="F:ATP binding"/>
    <property type="evidence" value="ECO:0007669"/>
    <property type="project" value="UniProtKB-UniRule"/>
</dbReference>
<evidence type="ECO:0000256" key="4">
    <source>
        <dbReference type="ARBA" id="ARBA00022840"/>
    </source>
</evidence>
<dbReference type="EMBL" id="JALJOQ010000004">
    <property type="protein sequence ID" value="KAK9813582.1"/>
    <property type="molecule type" value="Genomic_DNA"/>
</dbReference>
<dbReference type="GO" id="GO:0010506">
    <property type="term" value="P:regulation of autophagy"/>
    <property type="evidence" value="ECO:0007669"/>
    <property type="project" value="InterPro"/>
</dbReference>
<dbReference type="PANTHER" id="PTHR24348:SF22">
    <property type="entry name" value="NON-SPECIFIC SERINE_THREONINE PROTEIN KINASE"/>
    <property type="match status" value="1"/>
</dbReference>
<dbReference type="GO" id="GO:0005829">
    <property type="term" value="C:cytosol"/>
    <property type="evidence" value="ECO:0007669"/>
    <property type="project" value="TreeGrafter"/>
</dbReference>
<evidence type="ECO:0000313" key="8">
    <source>
        <dbReference type="EMBL" id="KAK9813582.1"/>
    </source>
</evidence>
<dbReference type="GO" id="GO:0004674">
    <property type="term" value="F:protein serine/threonine kinase activity"/>
    <property type="evidence" value="ECO:0007669"/>
    <property type="project" value="UniProtKB-KW"/>
</dbReference>
<dbReference type="InterPro" id="IPR045269">
    <property type="entry name" value="Atg1-like"/>
</dbReference>
<dbReference type="GO" id="GO:0000407">
    <property type="term" value="C:phagophore assembly site"/>
    <property type="evidence" value="ECO:0007669"/>
    <property type="project" value="TreeGrafter"/>
</dbReference>
<dbReference type="PROSITE" id="PS50011">
    <property type="entry name" value="PROTEIN_KINASE_DOM"/>
    <property type="match status" value="1"/>
</dbReference>
<dbReference type="PROSITE" id="PS00107">
    <property type="entry name" value="PROTEIN_KINASE_ATP"/>
    <property type="match status" value="1"/>
</dbReference>
<feature type="binding site" evidence="5">
    <location>
        <position position="200"/>
    </location>
    <ligand>
        <name>ATP</name>
        <dbReference type="ChEBI" id="CHEBI:30616"/>
    </ligand>
</feature>
<feature type="domain" description="Protein kinase" evidence="7">
    <location>
        <begin position="168"/>
        <end position="346"/>
    </location>
</feature>
<dbReference type="InterPro" id="IPR017441">
    <property type="entry name" value="Protein_kinase_ATP_BS"/>
</dbReference>